<comment type="similarity">
    <text evidence="1">Belongs to the SNAP family.</text>
</comment>
<evidence type="ECO:0000313" key="4">
    <source>
        <dbReference type="EMBL" id="KAL0489833.1"/>
    </source>
</evidence>
<dbReference type="GO" id="GO:0031201">
    <property type="term" value="C:SNARE complex"/>
    <property type="evidence" value="ECO:0007669"/>
    <property type="project" value="TreeGrafter"/>
</dbReference>
<gene>
    <name evidence="4" type="ORF">AKO1_009260</name>
</gene>
<dbReference type="GO" id="GO:0005774">
    <property type="term" value="C:vacuolar membrane"/>
    <property type="evidence" value="ECO:0007669"/>
    <property type="project" value="TreeGrafter"/>
</dbReference>
<evidence type="ECO:0000256" key="2">
    <source>
        <dbReference type="ARBA" id="ARBA00022448"/>
    </source>
</evidence>
<dbReference type="InterPro" id="IPR000744">
    <property type="entry name" value="NSF_attach"/>
</dbReference>
<dbReference type="AlphaFoldDB" id="A0AAW2ZLH5"/>
<dbReference type="GO" id="GO:0006886">
    <property type="term" value="P:intracellular protein transport"/>
    <property type="evidence" value="ECO:0007669"/>
    <property type="project" value="InterPro"/>
</dbReference>
<dbReference type="Proteomes" id="UP001431209">
    <property type="component" value="Unassembled WGS sequence"/>
</dbReference>
<dbReference type="InterPro" id="IPR011990">
    <property type="entry name" value="TPR-like_helical_dom_sf"/>
</dbReference>
<keyword evidence="5" id="KW-1185">Reference proteome</keyword>
<dbReference type="PANTHER" id="PTHR13768">
    <property type="entry name" value="SOLUBLE NSF ATTACHMENT PROTEIN SNAP"/>
    <property type="match status" value="1"/>
</dbReference>
<keyword evidence="3" id="KW-0653">Protein transport</keyword>
<dbReference type="Pfam" id="PF14938">
    <property type="entry name" value="SNAP"/>
    <property type="match status" value="2"/>
</dbReference>
<evidence type="ECO:0000313" key="5">
    <source>
        <dbReference type="Proteomes" id="UP001431209"/>
    </source>
</evidence>
<dbReference type="PANTHER" id="PTHR13768:SF8">
    <property type="entry name" value="ALPHA-SOLUBLE NSF ATTACHMENT PROTEIN"/>
    <property type="match status" value="1"/>
</dbReference>
<proteinExistence type="inferred from homology"/>
<accession>A0AAW2ZLH5</accession>
<organism evidence="4 5">
    <name type="scientific">Acrasis kona</name>
    <dbReference type="NCBI Taxonomy" id="1008807"/>
    <lineage>
        <taxon>Eukaryota</taxon>
        <taxon>Discoba</taxon>
        <taxon>Heterolobosea</taxon>
        <taxon>Tetramitia</taxon>
        <taxon>Eutetramitia</taxon>
        <taxon>Acrasidae</taxon>
        <taxon>Acrasis</taxon>
    </lineage>
</organism>
<keyword evidence="2" id="KW-0813">Transport</keyword>
<dbReference type="GO" id="GO:0005483">
    <property type="term" value="F:soluble NSF attachment protein activity"/>
    <property type="evidence" value="ECO:0007669"/>
    <property type="project" value="TreeGrafter"/>
</dbReference>
<dbReference type="SUPFAM" id="SSF48452">
    <property type="entry name" value="TPR-like"/>
    <property type="match status" value="1"/>
</dbReference>
<dbReference type="GO" id="GO:0035494">
    <property type="term" value="P:SNARE complex disassembly"/>
    <property type="evidence" value="ECO:0007669"/>
    <property type="project" value="TreeGrafter"/>
</dbReference>
<dbReference type="EMBL" id="JAOPGA020001603">
    <property type="protein sequence ID" value="KAL0489833.1"/>
    <property type="molecule type" value="Genomic_DNA"/>
</dbReference>
<dbReference type="GO" id="GO:0019905">
    <property type="term" value="F:syntaxin binding"/>
    <property type="evidence" value="ECO:0007669"/>
    <property type="project" value="TreeGrafter"/>
</dbReference>
<dbReference type="Gene3D" id="1.25.40.10">
    <property type="entry name" value="Tetratricopeptide repeat domain"/>
    <property type="match status" value="1"/>
</dbReference>
<comment type="caution">
    <text evidence="4">The sequence shown here is derived from an EMBL/GenBank/DDBJ whole genome shotgun (WGS) entry which is preliminary data.</text>
</comment>
<name>A0AAW2ZLH5_9EUKA</name>
<dbReference type="PRINTS" id="PR00448">
    <property type="entry name" value="NSFATTACHMNT"/>
</dbReference>
<sequence length="317" mass="36439">MSKEEGDRYVAQADKKMNSLFNFSGNKWQDGLDLYEKAIAMYKLSNNWIPAAKTLRDTVQIYQKLKNPLKAAAAYAEAATYFAKSGEHADDAQFCLDKAINMYVDAGKLFRAAELEEEMAQVYEEESDMLSAVRHYRKAADFYEADNHMARVPRCLQKVAQLDSLDEKYEDPAKIFEIMAYGFLKDKMLRVKARPLFLSAVLCHIAKQTKRDFQSACPVIDGEYEKDDDYLGNEIDAEPVREKFEEYIEKDYTLKDSAEGKLINGIIKSMEKQSIPKFEDAVRTYNNNYKEFDEWTTTILLRIKSGARKAWTVGSLV</sequence>
<protein>
    <submittedName>
        <fullName evidence="4">Alpha-soluble NSF attachment protein</fullName>
    </submittedName>
</protein>
<evidence type="ECO:0000256" key="1">
    <source>
        <dbReference type="ARBA" id="ARBA00010050"/>
    </source>
</evidence>
<evidence type="ECO:0000256" key="3">
    <source>
        <dbReference type="ARBA" id="ARBA00022927"/>
    </source>
</evidence>
<reference evidence="4 5" key="1">
    <citation type="submission" date="2024-03" db="EMBL/GenBank/DDBJ databases">
        <title>The Acrasis kona genome and developmental transcriptomes reveal deep origins of eukaryotic multicellular pathways.</title>
        <authorList>
            <person name="Sheikh S."/>
            <person name="Fu C.-J."/>
            <person name="Brown M.W."/>
            <person name="Baldauf S.L."/>
        </authorList>
    </citation>
    <scope>NUCLEOTIDE SEQUENCE [LARGE SCALE GENOMIC DNA]</scope>
    <source>
        <strain evidence="4 5">ATCC MYA-3509</strain>
    </source>
</reference>